<organism evidence="1">
    <name type="scientific">Borrelia crocidurae DOU</name>
    <dbReference type="NCBI Taxonomy" id="1293575"/>
    <lineage>
        <taxon>Bacteria</taxon>
        <taxon>Pseudomonadati</taxon>
        <taxon>Spirochaetota</taxon>
        <taxon>Spirochaetia</taxon>
        <taxon>Spirochaetales</taxon>
        <taxon>Borreliaceae</taxon>
        <taxon>Borrelia</taxon>
    </lineage>
</organism>
<proteinExistence type="predicted"/>
<dbReference type="EMBL" id="CP004300">
    <property type="protein sequence ID" value="AHH07078.1"/>
    <property type="molecule type" value="Genomic_DNA"/>
</dbReference>
<reference evidence="1" key="1">
    <citation type="submission" date="2013-02" db="EMBL/GenBank/DDBJ databases">
        <title>Comparative genomics of Borrelia species.</title>
        <authorList>
            <person name="Schwan T.G."/>
            <person name="Raffel S.J."/>
            <person name="Porcella S.F."/>
        </authorList>
    </citation>
    <scope>NUCLEOTIDE SEQUENCE</scope>
    <source>
        <strain evidence="1">DOU</strain>
        <plasmid evidence="1">unnamed</plasmid>
    </source>
</reference>
<dbReference type="HOGENOM" id="CLU_3354911_0_0_12"/>
<evidence type="ECO:0000313" key="1">
    <source>
        <dbReference type="EMBL" id="AHH07078.1"/>
    </source>
</evidence>
<dbReference type="AlphaFoldDB" id="W5SK98"/>
<keyword evidence="1" id="KW-0614">Plasmid</keyword>
<sequence>MYLDYLEVRLKGNPEIILVCLFFFVVNKKLKVMLKQ</sequence>
<accession>W5SK98</accession>
<protein>
    <submittedName>
        <fullName evidence="1">Uncharacterized protein</fullName>
    </submittedName>
</protein>
<gene>
    <name evidence="1" type="ORF">BCD_1012</name>
</gene>
<geneLocation type="plasmid" evidence="1">
    <name>unnamed</name>
</geneLocation>
<name>W5SK98_9SPIR</name>